<comment type="similarity">
    <text evidence="2 9">Belongs to the glycosyl hydrolase 35 family.</text>
</comment>
<dbReference type="InterPro" id="IPR036833">
    <property type="entry name" value="BetaGal_dom3_sf"/>
</dbReference>
<dbReference type="Gene3D" id="2.102.20.10">
    <property type="entry name" value="Beta-galactosidase, domain 2"/>
    <property type="match status" value="1"/>
</dbReference>
<dbReference type="InterPro" id="IPR025300">
    <property type="entry name" value="BetaGal_jelly_roll_dom"/>
</dbReference>
<evidence type="ECO:0000256" key="3">
    <source>
        <dbReference type="ARBA" id="ARBA00012756"/>
    </source>
</evidence>
<dbReference type="InterPro" id="IPR008979">
    <property type="entry name" value="Galactose-bd-like_sf"/>
</dbReference>
<evidence type="ECO:0000256" key="2">
    <source>
        <dbReference type="ARBA" id="ARBA00009809"/>
    </source>
</evidence>
<dbReference type="InterPro" id="IPR019801">
    <property type="entry name" value="Glyco_hydro_35_CS"/>
</dbReference>
<dbReference type="Gene3D" id="2.60.390.10">
    <property type="entry name" value="Beta-galactosidase, domain 3"/>
    <property type="match status" value="1"/>
</dbReference>
<accession>A0AA38RP50</accession>
<keyword evidence="5 8" id="KW-0378">Hydrolase</keyword>
<dbReference type="FunFam" id="3.20.20.80:FF:000040">
    <property type="entry name" value="Beta-galactosidase A"/>
    <property type="match status" value="1"/>
</dbReference>
<dbReference type="SUPFAM" id="SSF117100">
    <property type="entry name" value="Beta-galactosidase LacA, domain 3"/>
    <property type="match status" value="1"/>
</dbReference>
<sequence length="1000" mass="107471">MKLLDGVVLASLALRGCSALTMGGRPHALIRGGPEKRALLQDVVTFDEYSLFINGERLMIFSGEFHPFRLPVPSLWLDVFQKIKALGLNTVSFYVHWGSVEGKPGNFTAEGVFDLEPFFEAAKEAGIYLTARPGPYINAEATGGGFPGWLQRVKGKLRTSAPDYLAATDNYMANIGSIIAKAQITNGGPVILVQPENEYTYAYDTLFPDPAYMQYVEDQLRNAGIVVPLISNDAYAAGHNAPGTGEGEVDIYGHDGYPLGFDCANPYTWPANYLSTTYRANHLAQSPTTPYSLVEFQGGSFDPPGGLGFDKCAILLNNEFERVFYKNNFAAGVTIFSVYMIFGGTNWGNIGHPGGYTSYDYGASISEDRTIDREKYSELKLEAQFLKVSPGYLTAVPGNLSASLYASSPDISVTPVIGTNGSFFIVRHTDYASLSSTSYTLSLPTSAGNLTIPQLGGSLSLNGRDSKVHVTDYPVGDATVLYSTAEIFTWKDFGDKKVLIVYGGPNELHEIAFKTSALGKVVEGSGVTTKVTNSTVIAQWQTTTDRRILHVGDLFVYILDRNSAYDYWVPDLPTGSSPSSLIIKGPYLVRSISIDGAVLNVKADFNSTAAIEVIGVPEGVSELQINGQAVSHKTGSLGSWIAGVSYTEPSFSIPDLAALDWAYIDSLPEIKAGYDDSAWPDANHTTSNNTYVPLETPVSLYGSDYGFNTGSLLLRGHFTSVSGAETSVRLWTEGGQAFGFSAWLNDTFLGSWAGIDAAEDNNTTFTLPNLKAGAAHVLTVLIDNMGLDENGVGYETMKSPRGILDYALTSPNGTVTPLTWKITGNLGGEDYADRVRGPLNEGGLFVERMGYHQPSPPVNDTGLFATGTSPYEGIPSAGVAYYTAELPLDLPSDAYDVPLSFVFTNDTEAAGGAYRALLFVNGWQFGRYTSNVGPQTAFPVPEGVLDYKGTNWLGLVVWALEAGGAKVPGLELVAGRPVLTGREKVVVVNSPAWSAREGAY</sequence>
<dbReference type="Pfam" id="PF10435">
    <property type="entry name" value="BetaGal_dom2"/>
    <property type="match status" value="1"/>
</dbReference>
<dbReference type="InterPro" id="IPR017853">
    <property type="entry name" value="GH"/>
</dbReference>
<dbReference type="AlphaFoldDB" id="A0AA38RP50"/>
<dbReference type="PROSITE" id="PS01182">
    <property type="entry name" value="GLYCOSYL_HYDROL_F35"/>
    <property type="match status" value="1"/>
</dbReference>
<organism evidence="12 13">
    <name type="scientific">Pleurostoma richardsiae</name>
    <dbReference type="NCBI Taxonomy" id="41990"/>
    <lineage>
        <taxon>Eukaryota</taxon>
        <taxon>Fungi</taxon>
        <taxon>Dikarya</taxon>
        <taxon>Ascomycota</taxon>
        <taxon>Pezizomycotina</taxon>
        <taxon>Sordariomycetes</taxon>
        <taxon>Sordariomycetidae</taxon>
        <taxon>Calosphaeriales</taxon>
        <taxon>Pleurostomataceae</taxon>
        <taxon>Pleurostoma</taxon>
    </lineage>
</organism>
<evidence type="ECO:0000313" key="13">
    <source>
        <dbReference type="Proteomes" id="UP001174694"/>
    </source>
</evidence>
<keyword evidence="4 10" id="KW-0732">Signal</keyword>
<evidence type="ECO:0000256" key="5">
    <source>
        <dbReference type="ARBA" id="ARBA00022801"/>
    </source>
</evidence>
<evidence type="ECO:0000256" key="9">
    <source>
        <dbReference type="RuleBase" id="RU003679"/>
    </source>
</evidence>
<dbReference type="InterPro" id="IPR025972">
    <property type="entry name" value="BetaGal_dom3"/>
</dbReference>
<dbReference type="Pfam" id="PF13364">
    <property type="entry name" value="BetaGal_ABD2"/>
    <property type="match status" value="2"/>
</dbReference>
<dbReference type="Gene3D" id="2.60.120.260">
    <property type="entry name" value="Galactose-binding domain-like"/>
    <property type="match status" value="2"/>
</dbReference>
<dbReference type="Pfam" id="PF01301">
    <property type="entry name" value="Glyco_hydro_35"/>
    <property type="match status" value="1"/>
</dbReference>
<proteinExistence type="inferred from homology"/>
<dbReference type="EMBL" id="JANBVO010000003">
    <property type="protein sequence ID" value="KAJ9155583.1"/>
    <property type="molecule type" value="Genomic_DNA"/>
</dbReference>
<dbReference type="SUPFAM" id="SSF49785">
    <property type="entry name" value="Galactose-binding domain-like"/>
    <property type="match status" value="2"/>
</dbReference>
<dbReference type="FunFam" id="2.102.20.10:FF:000001">
    <property type="entry name" value="Beta-galactosidase A"/>
    <property type="match status" value="1"/>
</dbReference>
<dbReference type="InterPro" id="IPR037110">
    <property type="entry name" value="Betagal_dom2_sf"/>
</dbReference>
<reference evidence="12" key="1">
    <citation type="submission" date="2022-07" db="EMBL/GenBank/DDBJ databases">
        <title>Fungi with potential for degradation of polypropylene.</title>
        <authorList>
            <person name="Gostincar C."/>
        </authorList>
    </citation>
    <scope>NUCLEOTIDE SEQUENCE</scope>
    <source>
        <strain evidence="12">EXF-13308</strain>
    </source>
</reference>
<keyword evidence="6" id="KW-0325">Glycoprotein</keyword>
<dbReference type="Gene3D" id="3.20.20.80">
    <property type="entry name" value="Glycosidases"/>
    <property type="match status" value="1"/>
</dbReference>
<dbReference type="GO" id="GO:0005975">
    <property type="term" value="P:carbohydrate metabolic process"/>
    <property type="evidence" value="ECO:0007669"/>
    <property type="project" value="InterPro"/>
</dbReference>
<evidence type="ECO:0000313" key="12">
    <source>
        <dbReference type="EMBL" id="KAJ9155583.1"/>
    </source>
</evidence>
<dbReference type="Proteomes" id="UP001174694">
    <property type="component" value="Unassembled WGS sequence"/>
</dbReference>
<dbReference type="Pfam" id="PF13363">
    <property type="entry name" value="BetaGal_dom3"/>
    <property type="match status" value="1"/>
</dbReference>
<dbReference type="EC" id="3.2.1.23" evidence="3 8"/>
<keyword evidence="7 8" id="KW-0326">Glycosidase</keyword>
<dbReference type="PANTHER" id="PTHR23421">
    <property type="entry name" value="BETA-GALACTOSIDASE RELATED"/>
    <property type="match status" value="1"/>
</dbReference>
<dbReference type="SUPFAM" id="SSF51445">
    <property type="entry name" value="(Trans)glycosidases"/>
    <property type="match status" value="1"/>
</dbReference>
<evidence type="ECO:0000256" key="1">
    <source>
        <dbReference type="ARBA" id="ARBA00001412"/>
    </source>
</evidence>
<comment type="caution">
    <text evidence="12">The sequence shown here is derived from an EMBL/GenBank/DDBJ whole genome shotgun (WGS) entry which is preliminary data.</text>
</comment>
<name>A0AA38RP50_9PEZI</name>
<feature type="chain" id="PRO_5041363849" description="Beta-galactosidase" evidence="10">
    <location>
        <begin position="20"/>
        <end position="1000"/>
    </location>
</feature>
<evidence type="ECO:0000256" key="8">
    <source>
        <dbReference type="RuleBase" id="RU000675"/>
    </source>
</evidence>
<dbReference type="GO" id="GO:0004565">
    <property type="term" value="F:beta-galactosidase activity"/>
    <property type="evidence" value="ECO:0007669"/>
    <property type="project" value="UniProtKB-EC"/>
</dbReference>
<comment type="catalytic activity">
    <reaction evidence="1 8">
        <text>Hydrolysis of terminal non-reducing beta-D-galactose residues in beta-D-galactosides.</text>
        <dbReference type="EC" id="3.2.1.23"/>
    </reaction>
</comment>
<evidence type="ECO:0000256" key="10">
    <source>
        <dbReference type="SAM" id="SignalP"/>
    </source>
</evidence>
<feature type="domain" description="Beta-galactosidase" evidence="11">
    <location>
        <begin position="392"/>
        <end position="567"/>
    </location>
</feature>
<evidence type="ECO:0000256" key="4">
    <source>
        <dbReference type="ARBA" id="ARBA00022729"/>
    </source>
</evidence>
<dbReference type="SUPFAM" id="SSF51011">
    <property type="entry name" value="Glycosyl hydrolase domain"/>
    <property type="match status" value="1"/>
</dbReference>
<feature type="signal peptide" evidence="10">
    <location>
        <begin position="1"/>
        <end position="19"/>
    </location>
</feature>
<dbReference type="PRINTS" id="PR00742">
    <property type="entry name" value="GLHYDRLASE35"/>
</dbReference>
<dbReference type="InterPro" id="IPR018954">
    <property type="entry name" value="Betagal_dom2"/>
</dbReference>
<protein>
    <recommendedName>
        <fullName evidence="3 8">Beta-galactosidase</fullName>
        <ecNumber evidence="3 8">3.2.1.23</ecNumber>
    </recommendedName>
</protein>
<dbReference type="InterPro" id="IPR001944">
    <property type="entry name" value="Glycoside_Hdrlase_35"/>
</dbReference>
<evidence type="ECO:0000259" key="11">
    <source>
        <dbReference type="SMART" id="SM01029"/>
    </source>
</evidence>
<dbReference type="FunFam" id="2.60.120.260:FF:000065">
    <property type="entry name" value="Beta-galactosidase A"/>
    <property type="match status" value="1"/>
</dbReference>
<evidence type="ECO:0000256" key="7">
    <source>
        <dbReference type="ARBA" id="ARBA00023295"/>
    </source>
</evidence>
<dbReference type="SMART" id="SM01029">
    <property type="entry name" value="BetaGal_dom2"/>
    <property type="match status" value="1"/>
</dbReference>
<gene>
    <name evidence="12" type="ORF">NKR23_g1736</name>
</gene>
<evidence type="ECO:0000256" key="6">
    <source>
        <dbReference type="ARBA" id="ARBA00023180"/>
    </source>
</evidence>
<keyword evidence="13" id="KW-1185">Reference proteome</keyword>
<dbReference type="InterPro" id="IPR031330">
    <property type="entry name" value="Gly_Hdrlase_35_cat"/>
</dbReference>